<keyword evidence="1" id="KW-1133">Transmembrane helix</keyword>
<dbReference type="Proteomes" id="UP000007383">
    <property type="component" value="Chromosome"/>
</dbReference>
<evidence type="ECO:0000313" key="2">
    <source>
        <dbReference type="EMBL" id="AFG37572.1"/>
    </source>
</evidence>
<dbReference type="EMBL" id="CP003282">
    <property type="protein sequence ID" value="AFG37572.1"/>
    <property type="molecule type" value="Genomic_DNA"/>
</dbReference>
<name>H9UJ79_SPIAZ</name>
<dbReference type="Gene3D" id="1.25.40.10">
    <property type="entry name" value="Tetratricopeptide repeat domain"/>
    <property type="match status" value="1"/>
</dbReference>
<evidence type="ECO:0000256" key="1">
    <source>
        <dbReference type="SAM" id="Phobius"/>
    </source>
</evidence>
<dbReference type="AlphaFoldDB" id="H9UJ79"/>
<dbReference type="HOGENOM" id="CLU_105450_0_0_12"/>
<dbReference type="RefSeq" id="WP_014455555.1">
    <property type="nucleotide sequence ID" value="NC_017098.1"/>
</dbReference>
<dbReference type="SUPFAM" id="SSF48452">
    <property type="entry name" value="TPR-like"/>
    <property type="match status" value="1"/>
</dbReference>
<sequence>MSKQMHVHQQEKPSVAETVMHFISRFRTVFIVVGIVIVAAVIAGFTIQHVRQSRIEASAEIAVQLNQSYQQWLQAGDDEAGMFREQFMSAYNEATDRFSGMYAAELAEFLYGQISFAEQNYAEAAGIFSGLAGSADSHLAPLSAMNAAVAFEAAGDTDAALEAYQELLQRFADRSPEAPRAQFALGRLNEDRDLQAAIAHYEDLIDAYPDSDWANLAESRIIHLRTVE</sequence>
<feature type="transmembrane region" description="Helical" evidence="1">
    <location>
        <begin position="29"/>
        <end position="47"/>
    </location>
</feature>
<evidence type="ECO:0000313" key="3">
    <source>
        <dbReference type="Proteomes" id="UP000007383"/>
    </source>
</evidence>
<protein>
    <recommendedName>
        <fullName evidence="4">Tetratricopeptide repeat protein</fullName>
    </recommendedName>
</protein>
<proteinExistence type="predicted"/>
<dbReference type="PATRIC" id="fig|889378.3.peg.1504"/>
<reference evidence="3" key="1">
    <citation type="journal article" date="2013" name="Stand. Genomic Sci.">
        <title>Complete genome sequence of the halophilic bacterium Spirochaeta africana type strain (Z-7692(T)) from the alkaline Lake Magadi in the East African Rift.</title>
        <authorList>
            <person name="Liolos K."/>
            <person name="Abt B."/>
            <person name="Scheuner C."/>
            <person name="Teshima H."/>
            <person name="Held B."/>
            <person name="Lapidus A."/>
            <person name="Nolan M."/>
            <person name="Lucas S."/>
            <person name="Deshpande S."/>
            <person name="Cheng J.F."/>
            <person name="Tapia R."/>
            <person name="Goodwin L.A."/>
            <person name="Pitluck S."/>
            <person name="Pagani I."/>
            <person name="Ivanova N."/>
            <person name="Mavromatis K."/>
            <person name="Mikhailova N."/>
            <person name="Huntemann M."/>
            <person name="Pati A."/>
            <person name="Chen A."/>
            <person name="Palaniappan K."/>
            <person name="Land M."/>
            <person name="Rohde M."/>
            <person name="Tindall B.J."/>
            <person name="Detter J.C."/>
            <person name="Goker M."/>
            <person name="Bristow J."/>
            <person name="Eisen J.A."/>
            <person name="Markowitz V."/>
            <person name="Hugenholtz P."/>
            <person name="Woyke T."/>
            <person name="Klenk H.P."/>
            <person name="Kyrpides N.C."/>
        </authorList>
    </citation>
    <scope>NUCLEOTIDE SEQUENCE</scope>
    <source>
        <strain evidence="3">ATCC 700263 / DSM 8902 / Z-7692</strain>
    </source>
</reference>
<evidence type="ECO:0008006" key="4">
    <source>
        <dbReference type="Google" id="ProtNLM"/>
    </source>
</evidence>
<keyword evidence="1" id="KW-0472">Membrane</keyword>
<dbReference type="eggNOG" id="COG1729">
    <property type="taxonomic scope" value="Bacteria"/>
</dbReference>
<accession>H9UJ79</accession>
<dbReference type="KEGG" id="sfc:Spiaf_1513"/>
<dbReference type="STRING" id="889378.Spiaf_1513"/>
<gene>
    <name evidence="2" type="ordered locus">Spiaf_1513</name>
</gene>
<keyword evidence="1" id="KW-0812">Transmembrane</keyword>
<dbReference type="InterPro" id="IPR011990">
    <property type="entry name" value="TPR-like_helical_dom_sf"/>
</dbReference>
<dbReference type="Pfam" id="PF13432">
    <property type="entry name" value="TPR_16"/>
    <property type="match status" value="1"/>
</dbReference>
<keyword evidence="3" id="KW-1185">Reference proteome</keyword>
<dbReference type="OrthoDB" id="359271at2"/>
<organism evidence="2 3">
    <name type="scientific">Spirochaeta africana (strain ATCC 700263 / DSM 8902 / Z-7692)</name>
    <dbReference type="NCBI Taxonomy" id="889378"/>
    <lineage>
        <taxon>Bacteria</taxon>
        <taxon>Pseudomonadati</taxon>
        <taxon>Spirochaetota</taxon>
        <taxon>Spirochaetia</taxon>
        <taxon>Spirochaetales</taxon>
        <taxon>Spirochaetaceae</taxon>
        <taxon>Spirochaeta</taxon>
    </lineage>
</organism>